<keyword evidence="4" id="KW-1133">Transmembrane helix</keyword>
<evidence type="ECO:0000256" key="1">
    <source>
        <dbReference type="ARBA" id="ARBA00009324"/>
    </source>
</evidence>
<evidence type="ECO:0000256" key="4">
    <source>
        <dbReference type="SAM" id="Phobius"/>
    </source>
</evidence>
<evidence type="ECO:0000313" key="6">
    <source>
        <dbReference type="EMBL" id="SMC87858.1"/>
    </source>
</evidence>
<dbReference type="RefSeq" id="WP_084410491.1">
    <property type="nucleotide sequence ID" value="NZ_FWXR01000011.1"/>
</dbReference>
<gene>
    <name evidence="6" type="ORF">SAMN06297251_11166</name>
</gene>
<dbReference type="OrthoDB" id="5243888at2"/>
<dbReference type="InterPro" id="IPR045019">
    <property type="entry name" value="BETA-OHASE-like"/>
</dbReference>
<feature type="transmembrane region" description="Helical" evidence="4">
    <location>
        <begin position="81"/>
        <end position="101"/>
    </location>
</feature>
<accession>A0A1W2CT71</accession>
<dbReference type="GO" id="GO:0005506">
    <property type="term" value="F:iron ion binding"/>
    <property type="evidence" value="ECO:0007669"/>
    <property type="project" value="InterPro"/>
</dbReference>
<keyword evidence="3" id="KW-0560">Oxidoreductase</keyword>
<dbReference type="EMBL" id="FWXR01000011">
    <property type="protein sequence ID" value="SMC87858.1"/>
    <property type="molecule type" value="Genomic_DNA"/>
</dbReference>
<protein>
    <submittedName>
        <fullName evidence="6">Beta-carotene 3-hydroxylase</fullName>
    </submittedName>
</protein>
<dbReference type="Proteomes" id="UP000192656">
    <property type="component" value="Unassembled WGS sequence"/>
</dbReference>
<keyword evidence="7" id="KW-1185">Reference proteome</keyword>
<dbReference type="STRING" id="937218.SAMN06297251_11166"/>
<comment type="similarity">
    <text evidence="1">Belongs to the sterol desaturase family.</text>
</comment>
<feature type="domain" description="Fatty acid hydroxylase" evidence="5">
    <location>
        <begin position="16"/>
        <end position="141"/>
    </location>
</feature>
<reference evidence="6 7" key="1">
    <citation type="submission" date="2017-04" db="EMBL/GenBank/DDBJ databases">
        <authorList>
            <person name="Afonso C.L."/>
            <person name="Miller P.J."/>
            <person name="Scott M.A."/>
            <person name="Spackman E."/>
            <person name="Goraichik I."/>
            <person name="Dimitrov K.M."/>
            <person name="Suarez D.L."/>
            <person name="Swayne D.E."/>
        </authorList>
    </citation>
    <scope>NUCLEOTIDE SEQUENCE [LARGE SCALE GENOMIC DNA]</scope>
    <source>
        <strain evidence="6 7">CGMCC 1.10972</strain>
    </source>
</reference>
<name>A0A1W2CT71_9HYPH</name>
<keyword evidence="2" id="KW-0125">Carotenoid biosynthesis</keyword>
<dbReference type="Pfam" id="PF04116">
    <property type="entry name" value="FA_hydroxylase"/>
    <property type="match status" value="1"/>
</dbReference>
<dbReference type="PANTHER" id="PTHR31899">
    <property type="entry name" value="BETA-CAROTENE 3-HYDROXYLASE 1, CHLOROPLASTIC"/>
    <property type="match status" value="1"/>
</dbReference>
<sequence>MDPTSWPVLIAIAIGVFFVMEWVAWAAHKYIMHGFGWGWHKSHHEEHDELFEKNDLYAVVFSILAISLFVIAAFGHPIVGAIAVGITLYGLFYFIVHDGLVHQRWPFRHIPHKGYAKRLVQAHRLHHAVEGKDGCVSFGFLYAPPVDKLSAELRSRGTVGEEKAARKAKTADAHPL</sequence>
<feature type="transmembrane region" description="Helical" evidence="4">
    <location>
        <begin position="6"/>
        <end position="27"/>
    </location>
</feature>
<proteinExistence type="inferred from homology"/>
<evidence type="ECO:0000259" key="5">
    <source>
        <dbReference type="Pfam" id="PF04116"/>
    </source>
</evidence>
<evidence type="ECO:0000256" key="3">
    <source>
        <dbReference type="ARBA" id="ARBA00023002"/>
    </source>
</evidence>
<dbReference type="GO" id="GO:0016123">
    <property type="term" value="P:xanthophyll biosynthetic process"/>
    <property type="evidence" value="ECO:0007669"/>
    <property type="project" value="TreeGrafter"/>
</dbReference>
<dbReference type="AlphaFoldDB" id="A0A1W2CT71"/>
<organism evidence="6 7">
    <name type="scientific">Fulvimarina manganoxydans</name>
    <dbReference type="NCBI Taxonomy" id="937218"/>
    <lineage>
        <taxon>Bacteria</taxon>
        <taxon>Pseudomonadati</taxon>
        <taxon>Pseudomonadota</taxon>
        <taxon>Alphaproteobacteria</taxon>
        <taxon>Hyphomicrobiales</taxon>
        <taxon>Aurantimonadaceae</taxon>
        <taxon>Fulvimarina</taxon>
    </lineage>
</organism>
<keyword evidence="4" id="KW-0812">Transmembrane</keyword>
<evidence type="ECO:0000313" key="7">
    <source>
        <dbReference type="Proteomes" id="UP000192656"/>
    </source>
</evidence>
<feature type="transmembrane region" description="Helical" evidence="4">
    <location>
        <begin position="56"/>
        <end position="75"/>
    </location>
</feature>
<dbReference type="GO" id="GO:0016119">
    <property type="term" value="P:carotene metabolic process"/>
    <property type="evidence" value="ECO:0007669"/>
    <property type="project" value="TreeGrafter"/>
</dbReference>
<dbReference type="InterPro" id="IPR006694">
    <property type="entry name" value="Fatty_acid_hydroxylase"/>
</dbReference>
<dbReference type="GO" id="GO:0010291">
    <property type="term" value="F:beta-carotene 3-hydroxylase activity"/>
    <property type="evidence" value="ECO:0007669"/>
    <property type="project" value="TreeGrafter"/>
</dbReference>
<keyword evidence="4" id="KW-0472">Membrane</keyword>
<dbReference type="PANTHER" id="PTHR31899:SF9">
    <property type="entry name" value="BETA-CAROTENE 3-HYDROXYLASE 1, CHLOROPLASTIC"/>
    <property type="match status" value="1"/>
</dbReference>
<evidence type="ECO:0000256" key="2">
    <source>
        <dbReference type="ARBA" id="ARBA00022746"/>
    </source>
</evidence>